<organism evidence="4 5">
    <name type="scientific">Microtetraspora glauca</name>
    <dbReference type="NCBI Taxonomy" id="1996"/>
    <lineage>
        <taxon>Bacteria</taxon>
        <taxon>Bacillati</taxon>
        <taxon>Actinomycetota</taxon>
        <taxon>Actinomycetes</taxon>
        <taxon>Streptosporangiales</taxon>
        <taxon>Streptosporangiaceae</taxon>
        <taxon>Microtetraspora</taxon>
    </lineage>
</organism>
<feature type="region of interest" description="Disordered" evidence="1">
    <location>
        <begin position="156"/>
        <end position="177"/>
    </location>
</feature>
<dbReference type="Gene3D" id="3.10.105.10">
    <property type="entry name" value="Dipeptide-binding Protein, Domain 3"/>
    <property type="match status" value="1"/>
</dbReference>
<dbReference type="RefSeq" id="WP_061260763.1">
    <property type="nucleotide sequence ID" value="NZ_JBFALK010000004.1"/>
</dbReference>
<sequence length="566" mass="60946">MRVAKGAQIAAGTALLALGVAACGGGGSGSGGSGSDGGTNPRAADGTVYIRGCEPQTGFVPGNINETCGGTINQFVYDQLIKYNTDTAAPELSQAESIESPDNKVWTIKLKPGLKWSDGTPVTAKNYVDAWNYTAYTPNAQNGGWWFGSVEGYGDVATEDPDGADGPKEAPKPAKETMSGLEVIDDLTFKVTLQAPEAVFRTKLGYTTFSPLPDAFFKDPKAFAANPVTNGPFKFVKWDHNSQIVVEAVADYPGAEKPKVKKIVYKMYKDDDAAYADLVSNNLDFTELVPPSALAGDKWKSDLGDRAIEGQQGVIQTMTFPLYDKEFGGNADFRKALSLAIDRKTITDKIFNKGRVPIDGWISPLVEGYKTPGACGEFCTFDPAKAKEYLAKAKAAGYTPPKEYPIWYNGDSAHKEWVDATANSINQALGADAGFTVVGKATPTFAEFRDLITNRKMKGAFRTGWQMDYPSIENFLNPLYKTGAGSNDGEFSDKELDAKLKEADTSTDPAQSILHYQEAEAMLVKEMNAIPLWSYGLQAGTSKWVTGVKVTPFGVLDPLSIAIKEA</sequence>
<feature type="signal peptide" evidence="2">
    <location>
        <begin position="1"/>
        <end position="22"/>
    </location>
</feature>
<dbReference type="Pfam" id="PF00496">
    <property type="entry name" value="SBP_bac_5"/>
    <property type="match status" value="1"/>
</dbReference>
<dbReference type="Gene3D" id="3.40.190.10">
    <property type="entry name" value="Periplasmic binding protein-like II"/>
    <property type="match status" value="1"/>
</dbReference>
<comment type="caution">
    <text evidence="4">The sequence shown here is derived from an EMBL/GenBank/DDBJ whole genome shotgun (WGS) entry which is preliminary data.</text>
</comment>
<evidence type="ECO:0000256" key="2">
    <source>
        <dbReference type="SAM" id="SignalP"/>
    </source>
</evidence>
<dbReference type="InterPro" id="IPR030678">
    <property type="entry name" value="Peptide/Ni-bd"/>
</dbReference>
<keyword evidence="2" id="KW-0732">Signal</keyword>
<protein>
    <submittedName>
        <fullName evidence="4">ABC transporter substrate-binding protein</fullName>
    </submittedName>
</protein>
<feature type="chain" id="PRO_5046789711" evidence="2">
    <location>
        <begin position="23"/>
        <end position="566"/>
    </location>
</feature>
<keyword evidence="5" id="KW-1185">Reference proteome</keyword>
<evidence type="ECO:0000313" key="4">
    <source>
        <dbReference type="EMBL" id="MEV0968788.1"/>
    </source>
</evidence>
<dbReference type="Proteomes" id="UP001551675">
    <property type="component" value="Unassembled WGS sequence"/>
</dbReference>
<evidence type="ECO:0000256" key="1">
    <source>
        <dbReference type="SAM" id="MobiDB-lite"/>
    </source>
</evidence>
<dbReference type="EMBL" id="JBFALK010000004">
    <property type="protein sequence ID" value="MEV0968788.1"/>
    <property type="molecule type" value="Genomic_DNA"/>
</dbReference>
<feature type="domain" description="Solute-binding protein family 5" evidence="3">
    <location>
        <begin position="95"/>
        <end position="486"/>
    </location>
</feature>
<dbReference type="InterPro" id="IPR000914">
    <property type="entry name" value="SBP_5_dom"/>
</dbReference>
<evidence type="ECO:0000313" key="5">
    <source>
        <dbReference type="Proteomes" id="UP001551675"/>
    </source>
</evidence>
<dbReference type="CDD" id="cd00995">
    <property type="entry name" value="PBP2_NikA_DppA_OppA_like"/>
    <property type="match status" value="1"/>
</dbReference>
<gene>
    <name evidence="4" type="ORF">AB0I59_09150</name>
</gene>
<dbReference type="PANTHER" id="PTHR30290">
    <property type="entry name" value="PERIPLASMIC BINDING COMPONENT OF ABC TRANSPORTER"/>
    <property type="match status" value="1"/>
</dbReference>
<dbReference type="InterPro" id="IPR039424">
    <property type="entry name" value="SBP_5"/>
</dbReference>
<feature type="compositionally biased region" description="Basic and acidic residues" evidence="1">
    <location>
        <begin position="165"/>
        <end position="175"/>
    </location>
</feature>
<name>A0ABV3GAX3_MICGL</name>
<reference evidence="4 5" key="1">
    <citation type="submission" date="2024-06" db="EMBL/GenBank/DDBJ databases">
        <title>The Natural Products Discovery Center: Release of the First 8490 Sequenced Strains for Exploring Actinobacteria Biosynthetic Diversity.</title>
        <authorList>
            <person name="Kalkreuter E."/>
            <person name="Kautsar S.A."/>
            <person name="Yang D."/>
            <person name="Bader C.D."/>
            <person name="Teijaro C.N."/>
            <person name="Fluegel L."/>
            <person name="Davis C.M."/>
            <person name="Simpson J.R."/>
            <person name="Lauterbach L."/>
            <person name="Steele A.D."/>
            <person name="Gui C."/>
            <person name="Meng S."/>
            <person name="Li G."/>
            <person name="Viehrig K."/>
            <person name="Ye F."/>
            <person name="Su P."/>
            <person name="Kiefer A.F."/>
            <person name="Nichols A."/>
            <person name="Cepeda A.J."/>
            <person name="Yan W."/>
            <person name="Fan B."/>
            <person name="Jiang Y."/>
            <person name="Adhikari A."/>
            <person name="Zheng C.-J."/>
            <person name="Schuster L."/>
            <person name="Cowan T.M."/>
            <person name="Smanski M.J."/>
            <person name="Chevrette M.G."/>
            <person name="De Carvalho L.P.S."/>
            <person name="Shen B."/>
        </authorList>
    </citation>
    <scope>NUCLEOTIDE SEQUENCE [LARGE SCALE GENOMIC DNA]</scope>
    <source>
        <strain evidence="4 5">NPDC050100</strain>
    </source>
</reference>
<evidence type="ECO:0000259" key="3">
    <source>
        <dbReference type="Pfam" id="PF00496"/>
    </source>
</evidence>
<dbReference type="Gene3D" id="3.90.76.10">
    <property type="entry name" value="Dipeptide-binding Protein, Domain 1"/>
    <property type="match status" value="1"/>
</dbReference>
<accession>A0ABV3GAX3</accession>
<dbReference type="PIRSF" id="PIRSF002741">
    <property type="entry name" value="MppA"/>
    <property type="match status" value="1"/>
</dbReference>
<dbReference type="SUPFAM" id="SSF53850">
    <property type="entry name" value="Periplasmic binding protein-like II"/>
    <property type="match status" value="1"/>
</dbReference>
<dbReference type="PANTHER" id="PTHR30290:SF83">
    <property type="entry name" value="ABC TRANSPORTER SUBSTRATE-BINDING PROTEIN"/>
    <property type="match status" value="1"/>
</dbReference>
<dbReference type="PROSITE" id="PS51257">
    <property type="entry name" value="PROKAR_LIPOPROTEIN"/>
    <property type="match status" value="1"/>
</dbReference>
<proteinExistence type="predicted"/>